<sequence length="311" mass="37229">MGSKLKKERRRSRSSSREHKKKRKRSESTDESSASSGDFQKKLQDHRKEKREQKKVDKERRKEVETPEEKRARRLAKKLKKQEKRKQQVDDGYLPPSVPYTNLNNPFNDPKLSDTFVWKKKLDTEGRGDIKKKDLERETKDRVRKNLYEMEELKRNRDARLAAREDYDMIKRDQEKAMYGDWDKTEADFQLQQAKVRSQLRIEQNRAKPIDLLIRYIDYKDEPTEVDKTGDKEFELEDPFKYIRNLTIDDYEDLFEDIKVCRKIDGIKNADFWEDIITIASDELRRAKTSKKEAPTQVVQGDIEKVYKVCK</sequence>
<evidence type="ECO:0000313" key="3">
    <source>
        <dbReference type="Proteomes" id="UP000887575"/>
    </source>
</evidence>
<dbReference type="GO" id="GO:0005681">
    <property type="term" value="C:spliceosomal complex"/>
    <property type="evidence" value="ECO:0007669"/>
    <property type="project" value="TreeGrafter"/>
</dbReference>
<dbReference type="GO" id="GO:0005737">
    <property type="term" value="C:cytoplasm"/>
    <property type="evidence" value="ECO:0007669"/>
    <property type="project" value="TreeGrafter"/>
</dbReference>
<feature type="domain" description="Splicing factor cactin central" evidence="2">
    <location>
        <begin position="172"/>
        <end position="302"/>
    </location>
</feature>
<organism evidence="3 4">
    <name type="scientific">Mesorhabditis belari</name>
    <dbReference type="NCBI Taxonomy" id="2138241"/>
    <lineage>
        <taxon>Eukaryota</taxon>
        <taxon>Metazoa</taxon>
        <taxon>Ecdysozoa</taxon>
        <taxon>Nematoda</taxon>
        <taxon>Chromadorea</taxon>
        <taxon>Rhabditida</taxon>
        <taxon>Rhabditina</taxon>
        <taxon>Rhabditomorpha</taxon>
        <taxon>Rhabditoidea</taxon>
        <taxon>Rhabditidae</taxon>
        <taxon>Mesorhabditinae</taxon>
        <taxon>Mesorhabditis</taxon>
    </lineage>
</organism>
<keyword evidence="3" id="KW-1185">Reference proteome</keyword>
<accession>A0AAF3J6V6</accession>
<feature type="compositionally biased region" description="Basic and acidic residues" evidence="1">
    <location>
        <begin position="39"/>
        <end position="71"/>
    </location>
</feature>
<dbReference type="PANTHER" id="PTHR21737:SF4">
    <property type="entry name" value="SPLICING FACTOR CACTIN"/>
    <property type="match status" value="1"/>
</dbReference>
<feature type="region of interest" description="Disordered" evidence="1">
    <location>
        <begin position="1"/>
        <end position="113"/>
    </location>
</feature>
<evidence type="ECO:0000259" key="2">
    <source>
        <dbReference type="Pfam" id="PF10312"/>
    </source>
</evidence>
<dbReference type="AlphaFoldDB" id="A0AAF3J6V6"/>
<protein>
    <submittedName>
        <fullName evidence="4">Splicing factor cactin central domain-containing protein</fullName>
    </submittedName>
</protein>
<dbReference type="Pfam" id="PF10312">
    <property type="entry name" value="Cactin_mid"/>
    <property type="match status" value="1"/>
</dbReference>
<dbReference type="WBParaSite" id="MBELARI_LOCUS19905">
    <property type="protein sequence ID" value="MBELARI_LOCUS19905"/>
    <property type="gene ID" value="MBELARI_LOCUS19905"/>
</dbReference>
<feature type="compositionally biased region" description="Basic residues" evidence="1">
    <location>
        <begin position="1"/>
        <end position="25"/>
    </location>
</feature>
<dbReference type="PANTHER" id="PTHR21737">
    <property type="entry name" value="POLYGLUTAMINE BINDING PROTEIN 1/MARVEL MEMBRANE-ASSOCIATING DOMAIN CONTAINING 3"/>
    <property type="match status" value="1"/>
</dbReference>
<name>A0AAF3J6V6_9BILA</name>
<feature type="compositionally biased region" description="Basic residues" evidence="1">
    <location>
        <begin position="72"/>
        <end position="84"/>
    </location>
</feature>
<evidence type="ECO:0000256" key="1">
    <source>
        <dbReference type="SAM" id="MobiDB-lite"/>
    </source>
</evidence>
<evidence type="ECO:0000313" key="4">
    <source>
        <dbReference type="WBParaSite" id="MBELARI_LOCUS19905"/>
    </source>
</evidence>
<proteinExistence type="predicted"/>
<dbReference type="Proteomes" id="UP000887575">
    <property type="component" value="Unassembled WGS sequence"/>
</dbReference>
<reference evidence="4" key="1">
    <citation type="submission" date="2024-02" db="UniProtKB">
        <authorList>
            <consortium name="WormBaseParasite"/>
        </authorList>
    </citation>
    <scope>IDENTIFICATION</scope>
</reference>
<dbReference type="InterPro" id="IPR018816">
    <property type="entry name" value="Cactin_central"/>
</dbReference>
<dbReference type="GO" id="GO:0045292">
    <property type="term" value="P:mRNA cis splicing, via spliceosome"/>
    <property type="evidence" value="ECO:0007669"/>
    <property type="project" value="TreeGrafter"/>
</dbReference>